<dbReference type="InParanoid" id="A0A2G5ERW5"/>
<keyword evidence="3" id="KW-1185">Reference proteome</keyword>
<evidence type="ECO:0000313" key="2">
    <source>
        <dbReference type="EMBL" id="PIA58481.1"/>
    </source>
</evidence>
<protein>
    <submittedName>
        <fullName evidence="2">Uncharacterized protein</fullName>
    </submittedName>
</protein>
<name>A0A2G5ERW5_AQUCA</name>
<feature type="region of interest" description="Disordered" evidence="1">
    <location>
        <begin position="1"/>
        <end position="21"/>
    </location>
</feature>
<dbReference type="EMBL" id="KZ305022">
    <property type="protein sequence ID" value="PIA58481.1"/>
    <property type="molecule type" value="Genomic_DNA"/>
</dbReference>
<dbReference type="Proteomes" id="UP000230069">
    <property type="component" value="Unassembled WGS sequence"/>
</dbReference>
<reference evidence="2 3" key="1">
    <citation type="submission" date="2017-09" db="EMBL/GenBank/DDBJ databases">
        <title>WGS assembly of Aquilegia coerulea Goldsmith.</title>
        <authorList>
            <person name="Hodges S."/>
            <person name="Kramer E."/>
            <person name="Nordborg M."/>
            <person name="Tomkins J."/>
            <person name="Borevitz J."/>
            <person name="Derieg N."/>
            <person name="Yan J."/>
            <person name="Mihaltcheva S."/>
            <person name="Hayes R.D."/>
            <person name="Rokhsar D."/>
        </authorList>
    </citation>
    <scope>NUCLEOTIDE SEQUENCE [LARGE SCALE GENOMIC DNA]</scope>
    <source>
        <strain evidence="3">cv. Goldsmith</strain>
    </source>
</reference>
<evidence type="ECO:0000313" key="3">
    <source>
        <dbReference type="Proteomes" id="UP000230069"/>
    </source>
</evidence>
<proteinExistence type="predicted"/>
<organism evidence="2 3">
    <name type="scientific">Aquilegia coerulea</name>
    <name type="common">Rocky mountain columbine</name>
    <dbReference type="NCBI Taxonomy" id="218851"/>
    <lineage>
        <taxon>Eukaryota</taxon>
        <taxon>Viridiplantae</taxon>
        <taxon>Streptophyta</taxon>
        <taxon>Embryophyta</taxon>
        <taxon>Tracheophyta</taxon>
        <taxon>Spermatophyta</taxon>
        <taxon>Magnoliopsida</taxon>
        <taxon>Ranunculales</taxon>
        <taxon>Ranunculaceae</taxon>
        <taxon>Thalictroideae</taxon>
        <taxon>Aquilegia</taxon>
    </lineage>
</organism>
<dbReference type="AlphaFoldDB" id="A0A2G5ERW5"/>
<accession>A0A2G5ERW5</accession>
<gene>
    <name evidence="2" type="ORF">AQUCO_00500429v1</name>
</gene>
<evidence type="ECO:0000256" key="1">
    <source>
        <dbReference type="SAM" id="MobiDB-lite"/>
    </source>
</evidence>
<sequence length="74" mass="8596">MIARNVQEQQLKKPQLSVHSRNKQLATMRTVGSTTPMKASYQLFNLNLRLILQIRKIFPIQIGLLTNWSSSWKT</sequence>